<dbReference type="EMBL" id="JAUHGV010000009">
    <property type="protein sequence ID" value="MDN4012753.1"/>
    <property type="molecule type" value="Genomic_DNA"/>
</dbReference>
<evidence type="ECO:0000313" key="2">
    <source>
        <dbReference type="Proteomes" id="UP001225933"/>
    </source>
</evidence>
<organism evidence="1 2">
    <name type="scientific">Chryseobacterium gambrini</name>
    <dbReference type="NCBI Taxonomy" id="373672"/>
    <lineage>
        <taxon>Bacteria</taxon>
        <taxon>Pseudomonadati</taxon>
        <taxon>Bacteroidota</taxon>
        <taxon>Flavobacteriia</taxon>
        <taxon>Flavobacteriales</taxon>
        <taxon>Weeksellaceae</taxon>
        <taxon>Chryseobacterium group</taxon>
        <taxon>Chryseobacterium</taxon>
    </lineage>
</organism>
<proteinExistence type="predicted"/>
<reference evidence="1" key="1">
    <citation type="submission" date="2023-06" db="EMBL/GenBank/DDBJ databases">
        <title>Two Chryseobacterium gambrini strains from China.</title>
        <authorList>
            <person name="Zeng J."/>
            <person name="Wu Y."/>
        </authorList>
    </citation>
    <scope>NUCLEOTIDE SEQUENCE</scope>
    <source>
        <strain evidence="1">SQ219</strain>
    </source>
</reference>
<comment type="caution">
    <text evidence="1">The sequence shown here is derived from an EMBL/GenBank/DDBJ whole genome shotgun (WGS) entry which is preliminary data.</text>
</comment>
<dbReference type="AlphaFoldDB" id="A0AAJ1VJS1"/>
<name>A0AAJ1VJS1_9FLAO</name>
<dbReference type="RefSeq" id="WP_214589915.1">
    <property type="nucleotide sequence ID" value="NZ_JAUHGV010000009.1"/>
</dbReference>
<gene>
    <name evidence="1" type="ORF">QX233_09795</name>
</gene>
<evidence type="ECO:0008006" key="3">
    <source>
        <dbReference type="Google" id="ProtNLM"/>
    </source>
</evidence>
<accession>A0AAJ1VJS1</accession>
<evidence type="ECO:0000313" key="1">
    <source>
        <dbReference type="EMBL" id="MDN4012753.1"/>
    </source>
</evidence>
<dbReference type="Proteomes" id="UP001225933">
    <property type="component" value="Unassembled WGS sequence"/>
</dbReference>
<sequence length="177" mass="21034">MKKLYFLFAIIIVLSCHQKEETMIHKDGYYWFLTYGLPNFQREEIEKTVNKKWKIKTVRVAGCEVTQELVDSVRSENEKTDLALQKRYGKNWKDLYDKDIQDYTMKQVDIMDVLITNKVFRKELAKHKIEIDDVDKDAEELGRPDFYKVNINKIYPENGIAFTVNVDTKNRTVNLIK</sequence>
<dbReference type="PROSITE" id="PS51257">
    <property type="entry name" value="PROKAR_LIPOPROTEIN"/>
    <property type="match status" value="1"/>
</dbReference>
<protein>
    <recommendedName>
        <fullName evidence="3">Lipoprotein</fullName>
    </recommendedName>
</protein>